<organism evidence="1 2">
    <name type="scientific">Arcicella aurantiaca</name>
    <dbReference type="NCBI Taxonomy" id="591202"/>
    <lineage>
        <taxon>Bacteria</taxon>
        <taxon>Pseudomonadati</taxon>
        <taxon>Bacteroidota</taxon>
        <taxon>Cytophagia</taxon>
        <taxon>Cytophagales</taxon>
        <taxon>Flectobacillaceae</taxon>
        <taxon>Arcicella</taxon>
    </lineage>
</organism>
<name>A0A316E534_9BACT</name>
<reference evidence="1 2" key="1">
    <citation type="submission" date="2018-05" db="EMBL/GenBank/DDBJ databases">
        <title>Genomic Encyclopedia of Archaeal and Bacterial Type Strains, Phase II (KMG-II): from individual species to whole genera.</title>
        <authorList>
            <person name="Goeker M."/>
        </authorList>
    </citation>
    <scope>NUCLEOTIDE SEQUENCE [LARGE SCALE GENOMIC DNA]</scope>
    <source>
        <strain evidence="1 2">DSM 22214</strain>
    </source>
</reference>
<dbReference type="EMBL" id="QGGO01000015">
    <property type="protein sequence ID" value="PWK24479.1"/>
    <property type="molecule type" value="Genomic_DNA"/>
</dbReference>
<evidence type="ECO:0000313" key="1">
    <source>
        <dbReference type="EMBL" id="PWK24479.1"/>
    </source>
</evidence>
<proteinExistence type="predicted"/>
<gene>
    <name evidence="1" type="ORF">LV89_02992</name>
</gene>
<dbReference type="Proteomes" id="UP000245489">
    <property type="component" value="Unassembled WGS sequence"/>
</dbReference>
<evidence type="ECO:0000313" key="2">
    <source>
        <dbReference type="Proteomes" id="UP000245489"/>
    </source>
</evidence>
<sequence>MIKSNLRDWTLDTIEESFGLLQVRSLPILDELLAHKHEADAYEQRYLGSLREDYLMLGGDDWNEVELENKLISPLIVFSGISNQKYSYFLERELGATINDIELSGRVDGMIASGFRNPKKPYFCLSEYKRGTDPNGDPKGQALIAMLVAQHLNHDANRNDDRPIFGSYIIGRNWCFMALVGKEYAISTDFSCVDDEIFDIFRIMKGLRVQIEKLI</sequence>
<dbReference type="OrthoDB" id="941322at2"/>
<keyword evidence="2" id="KW-1185">Reference proteome</keyword>
<comment type="caution">
    <text evidence="1">The sequence shown here is derived from an EMBL/GenBank/DDBJ whole genome shotgun (WGS) entry which is preliminary data.</text>
</comment>
<dbReference type="RefSeq" id="WP_109743705.1">
    <property type="nucleotide sequence ID" value="NZ_QGGO01000015.1"/>
</dbReference>
<accession>A0A316E534</accession>
<protein>
    <submittedName>
        <fullName evidence="1">Uncharacterized protein</fullName>
    </submittedName>
</protein>
<dbReference type="AlphaFoldDB" id="A0A316E534"/>